<evidence type="ECO:0000256" key="2">
    <source>
        <dbReference type="SAM" id="Phobius"/>
    </source>
</evidence>
<name>A0A1H7MK62_STIAU</name>
<reference evidence="4" key="1">
    <citation type="submission" date="2016-10" db="EMBL/GenBank/DDBJ databases">
        <authorList>
            <person name="Varghese N."/>
            <person name="Submissions S."/>
        </authorList>
    </citation>
    <scope>NUCLEOTIDE SEQUENCE [LARGE SCALE GENOMIC DNA]</scope>
    <source>
        <strain evidence="4">DSM 17044</strain>
    </source>
</reference>
<feature type="transmembrane region" description="Helical" evidence="2">
    <location>
        <begin position="319"/>
        <end position="338"/>
    </location>
</feature>
<dbReference type="EMBL" id="FOAP01000004">
    <property type="protein sequence ID" value="SEL11065.1"/>
    <property type="molecule type" value="Genomic_DNA"/>
</dbReference>
<evidence type="ECO:0000313" key="3">
    <source>
        <dbReference type="EMBL" id="SEL11065.1"/>
    </source>
</evidence>
<accession>A0A1H7MK62</accession>
<protein>
    <submittedName>
        <fullName evidence="3">Uncharacterized protein</fullName>
    </submittedName>
</protein>
<keyword evidence="2" id="KW-1133">Transmembrane helix</keyword>
<organism evidence="3 4">
    <name type="scientific">Stigmatella aurantiaca</name>
    <dbReference type="NCBI Taxonomy" id="41"/>
    <lineage>
        <taxon>Bacteria</taxon>
        <taxon>Pseudomonadati</taxon>
        <taxon>Myxococcota</taxon>
        <taxon>Myxococcia</taxon>
        <taxon>Myxococcales</taxon>
        <taxon>Cystobacterineae</taxon>
        <taxon>Archangiaceae</taxon>
        <taxon>Stigmatella</taxon>
    </lineage>
</organism>
<keyword evidence="2" id="KW-0812">Transmembrane</keyword>
<feature type="region of interest" description="Disordered" evidence="1">
    <location>
        <begin position="1"/>
        <end position="21"/>
    </location>
</feature>
<gene>
    <name evidence="3" type="ORF">SAMN05444354_1041</name>
</gene>
<sequence>MASPPDDSKPSSAVPVSDQEMPTSELALALINDSEELLTPYLRSVSDSALRSRIETLIDALKSWRSSIARESGGGLGMPAILEELRRVHQTLNRMHHAVTNDDAHREGAPAILEVITTSVDDAERSAKVIRARFLLEAARSPSRPRSIKDVLERADSQFEKARAQHDKSISETLNRYSRELSERHARQQEAFETVLTGYRGKYEALISELAERDAKRQEACETVLAGCREQWQSLTGQAEADAQQLLGRLKDYDKKASALLNVIGVKGTSEGFMQAAENAKASMVTWNRITVACLSVMACWATGLALMPSLLGGSTWSVLGRLAVFTPLLLLAGYAAAQAAHARKADLQHRRTALELAAFPPFTESLPEEKAHELRTLMAKRTFGRDLASEKAGDASIALMDTVISKDLTPLIAQLVIEALKKRDKL</sequence>
<feature type="transmembrane region" description="Helical" evidence="2">
    <location>
        <begin position="290"/>
        <end position="313"/>
    </location>
</feature>
<keyword evidence="2" id="KW-0472">Membrane</keyword>
<proteinExistence type="predicted"/>
<dbReference type="Proteomes" id="UP000182719">
    <property type="component" value="Unassembled WGS sequence"/>
</dbReference>
<dbReference type="AlphaFoldDB" id="A0A1H7MK62"/>
<keyword evidence="4" id="KW-1185">Reference proteome</keyword>
<evidence type="ECO:0000313" key="4">
    <source>
        <dbReference type="Proteomes" id="UP000182719"/>
    </source>
</evidence>
<evidence type="ECO:0000256" key="1">
    <source>
        <dbReference type="SAM" id="MobiDB-lite"/>
    </source>
</evidence>
<feature type="compositionally biased region" description="Low complexity" evidence="1">
    <location>
        <begin position="1"/>
        <end position="18"/>
    </location>
</feature>